<protein>
    <submittedName>
        <fullName evidence="2">Peptidase, M28 family</fullName>
    </submittedName>
</protein>
<dbReference type="Gene3D" id="3.40.630.10">
    <property type="entry name" value="Zn peptidases"/>
    <property type="match status" value="1"/>
</dbReference>
<dbReference type="PANTHER" id="PTHR12147">
    <property type="entry name" value="METALLOPEPTIDASE M28 FAMILY MEMBER"/>
    <property type="match status" value="1"/>
</dbReference>
<dbReference type="GO" id="GO:0008235">
    <property type="term" value="F:metalloexopeptidase activity"/>
    <property type="evidence" value="ECO:0007669"/>
    <property type="project" value="InterPro"/>
</dbReference>
<dbReference type="GO" id="GO:0006508">
    <property type="term" value="P:proteolysis"/>
    <property type="evidence" value="ECO:0007669"/>
    <property type="project" value="InterPro"/>
</dbReference>
<dbReference type="Pfam" id="PF04389">
    <property type="entry name" value="Peptidase_M28"/>
    <property type="match status" value="1"/>
</dbReference>
<dbReference type="KEGG" id="nio:NITINOP_1068"/>
<reference evidence="3" key="1">
    <citation type="submission" date="2015-09" db="EMBL/GenBank/DDBJ databases">
        <authorList>
            <person name="Daims H."/>
        </authorList>
    </citation>
    <scope>NUCLEOTIDE SEQUENCE [LARGE SCALE GENOMIC DNA]</scope>
</reference>
<dbReference type="STRING" id="1715989.NITINOP_1068"/>
<name>A0A0S4KUN6_9BACT</name>
<gene>
    <name evidence="2" type="ORF">NITINOP_1068</name>
</gene>
<sequence length="290" mass="31187">MSHRLRAHLEALVGERHPLSAPLHLQQVEQYLVRQLAAAGLAVTTQEFHAMDGLHRNVIGTVRPTPISPKEAGPPLILAAHYDTVEGSPGADDNASALAVLLEVAHRIGSERFQRPVRFIAFALEEPGLFGSQAYTTHLVTRGQSIQGAIVLECVGYASNEEGSQAIPPGVPISVPTTGNFLGVIGNQASALFTQSVAHTMARHLPIIPLIVPGNGELLPDTRRSDHTAFWERDFPAVMLTDTANFRNPHYHQPTDTIDTLNLDFVGSVTEALTAVVMELAKGEAQETGS</sequence>
<feature type="domain" description="Peptidase M28" evidence="1">
    <location>
        <begin position="57"/>
        <end position="276"/>
    </location>
</feature>
<organism evidence="2 3">
    <name type="scientific">Candidatus Nitrospira inopinata</name>
    <dbReference type="NCBI Taxonomy" id="1715989"/>
    <lineage>
        <taxon>Bacteria</taxon>
        <taxon>Pseudomonadati</taxon>
        <taxon>Nitrospirota</taxon>
        <taxon>Nitrospiria</taxon>
        <taxon>Nitrospirales</taxon>
        <taxon>Nitrospiraceae</taxon>
        <taxon>Nitrospira</taxon>
    </lineage>
</organism>
<keyword evidence="3" id="KW-1185">Reference proteome</keyword>
<dbReference type="OrthoDB" id="9778250at2"/>
<evidence type="ECO:0000313" key="3">
    <source>
        <dbReference type="Proteomes" id="UP000066284"/>
    </source>
</evidence>
<dbReference type="RefSeq" id="WP_062483803.1">
    <property type="nucleotide sequence ID" value="NZ_LN885086.1"/>
</dbReference>
<accession>A0A0S4KUN6</accession>
<dbReference type="EMBL" id="LN885086">
    <property type="protein sequence ID" value="CUQ66043.1"/>
    <property type="molecule type" value="Genomic_DNA"/>
</dbReference>
<proteinExistence type="predicted"/>
<dbReference type="InterPro" id="IPR045175">
    <property type="entry name" value="M28_fam"/>
</dbReference>
<dbReference type="AlphaFoldDB" id="A0A0S4KUN6"/>
<dbReference type="PANTHER" id="PTHR12147:SF26">
    <property type="entry name" value="PEPTIDASE M28 DOMAIN-CONTAINING PROTEIN"/>
    <property type="match status" value="1"/>
</dbReference>
<dbReference type="Proteomes" id="UP000066284">
    <property type="component" value="Chromosome 1"/>
</dbReference>
<dbReference type="InterPro" id="IPR007484">
    <property type="entry name" value="Peptidase_M28"/>
</dbReference>
<evidence type="ECO:0000259" key="1">
    <source>
        <dbReference type="Pfam" id="PF04389"/>
    </source>
</evidence>
<evidence type="ECO:0000313" key="2">
    <source>
        <dbReference type="EMBL" id="CUQ66043.1"/>
    </source>
</evidence>
<dbReference type="SUPFAM" id="SSF53187">
    <property type="entry name" value="Zn-dependent exopeptidases"/>
    <property type="match status" value="1"/>
</dbReference>